<keyword evidence="4 9" id="KW-0067">ATP-binding</keyword>
<dbReference type="PANTHER" id="PTHR11070">
    <property type="entry name" value="UVRD / RECB / PCRA DNA HELICASE FAMILY MEMBER"/>
    <property type="match status" value="1"/>
</dbReference>
<dbReference type="PANTHER" id="PTHR11070:SF2">
    <property type="entry name" value="ATP-DEPENDENT DNA HELICASE SRS2"/>
    <property type="match status" value="1"/>
</dbReference>
<dbReference type="GO" id="GO:0005524">
    <property type="term" value="F:ATP binding"/>
    <property type="evidence" value="ECO:0007669"/>
    <property type="project" value="UniProtKB-UniRule"/>
</dbReference>
<proteinExistence type="predicted"/>
<dbReference type="Gene3D" id="3.40.50.300">
    <property type="entry name" value="P-loop containing nucleotide triphosphate hydrolases"/>
    <property type="match status" value="2"/>
</dbReference>
<evidence type="ECO:0000256" key="2">
    <source>
        <dbReference type="ARBA" id="ARBA00022801"/>
    </source>
</evidence>
<dbReference type="EMBL" id="LR797243">
    <property type="protein sequence ID" value="CAB4195668.1"/>
    <property type="molecule type" value="Genomic_DNA"/>
</dbReference>
<organism evidence="11">
    <name type="scientific">uncultured Caudovirales phage</name>
    <dbReference type="NCBI Taxonomy" id="2100421"/>
    <lineage>
        <taxon>Viruses</taxon>
        <taxon>Duplodnaviria</taxon>
        <taxon>Heunggongvirae</taxon>
        <taxon>Uroviricota</taxon>
        <taxon>Caudoviricetes</taxon>
        <taxon>Peduoviridae</taxon>
        <taxon>Maltschvirus</taxon>
        <taxon>Maltschvirus maltsch</taxon>
    </lineage>
</organism>
<dbReference type="Pfam" id="PF13361">
    <property type="entry name" value="UvrD_C"/>
    <property type="match status" value="1"/>
</dbReference>
<evidence type="ECO:0000256" key="8">
    <source>
        <dbReference type="ARBA" id="ARBA00048988"/>
    </source>
</evidence>
<evidence type="ECO:0000313" key="12">
    <source>
        <dbReference type="EMBL" id="CAB4195668.1"/>
    </source>
</evidence>
<evidence type="ECO:0000256" key="7">
    <source>
        <dbReference type="ARBA" id="ARBA00034808"/>
    </source>
</evidence>
<reference evidence="11" key="1">
    <citation type="submission" date="2020-05" db="EMBL/GenBank/DDBJ databases">
        <authorList>
            <person name="Chiriac C."/>
            <person name="Salcher M."/>
            <person name="Ghai R."/>
            <person name="Kavagutti S V."/>
        </authorList>
    </citation>
    <scope>NUCLEOTIDE SEQUENCE</scope>
</reference>
<evidence type="ECO:0000256" key="6">
    <source>
        <dbReference type="ARBA" id="ARBA00034617"/>
    </source>
</evidence>
<feature type="domain" description="UvrD-like helicase ATP-binding" evidence="10">
    <location>
        <begin position="1"/>
        <end position="275"/>
    </location>
</feature>
<gene>
    <name evidence="11" type="ORF">UFOVP1068_21</name>
    <name evidence="12" type="ORF">UFOVP1300_28</name>
</gene>
<sequence length="499" mass="57358">MSRPNIILGPPGTGKTTTLMNIVESLLEKGVKPDEIGFISFTKKATTEARDKARARFGFSVDQMPFFRTIHSLAFRQLGLSRQQVMQHNHYQELCDELGVEITGRQTGEDGTLVGMAQGDKLRFVEGMARIRCVSLKQQWEDLNDDDLGWFELEQFGKSLRQYKDNQGLIDYTDMLELMRSEGHVPKLKALLVDEAQDLSKLQWMVVERMMERADETYIAGDDDQAIFRWAGADIDHFISLDGNVRVLDQSYRIPAVVHDLSFEIIRSVTRRREKTFKPAAHQGTITYHNDIEHVDMSQGTWLLLARNVYMLKELVDLCHREGYAYECQGMSPRKSEALLAIRSWEKLRKGEFIQADQLKLVYAHMSKRMVDHGHLSLKTLTEDMVNMDLLHEKYGLQTKAIWHTALDRISDEEKEYFLAALRQGESLSGDPRITISTIHGSKGGEADNVLLITDMSPKTYIGYQENQDDELRVFYVAATRTKKNLHIITPRTQRYFDL</sequence>
<dbReference type="InterPro" id="IPR000212">
    <property type="entry name" value="DNA_helicase_UvrD/REP"/>
</dbReference>
<comment type="catalytic activity">
    <reaction evidence="8">
        <text>ATP + H2O = ADP + phosphate + H(+)</text>
        <dbReference type="Rhea" id="RHEA:13065"/>
        <dbReference type="ChEBI" id="CHEBI:15377"/>
        <dbReference type="ChEBI" id="CHEBI:15378"/>
        <dbReference type="ChEBI" id="CHEBI:30616"/>
        <dbReference type="ChEBI" id="CHEBI:43474"/>
        <dbReference type="ChEBI" id="CHEBI:456216"/>
        <dbReference type="EC" id="5.6.2.4"/>
    </reaction>
</comment>
<dbReference type="InterPro" id="IPR027417">
    <property type="entry name" value="P-loop_NTPase"/>
</dbReference>
<keyword evidence="2 9" id="KW-0378">Hydrolase</keyword>
<dbReference type="InterPro" id="IPR014016">
    <property type="entry name" value="UvrD-like_ATP-bd"/>
</dbReference>
<evidence type="ECO:0000259" key="10">
    <source>
        <dbReference type="PROSITE" id="PS51198"/>
    </source>
</evidence>
<evidence type="ECO:0000256" key="3">
    <source>
        <dbReference type="ARBA" id="ARBA00022806"/>
    </source>
</evidence>
<feature type="binding site" evidence="9">
    <location>
        <begin position="9"/>
        <end position="16"/>
    </location>
    <ligand>
        <name>ATP</name>
        <dbReference type="ChEBI" id="CHEBI:30616"/>
    </ligand>
</feature>
<evidence type="ECO:0000256" key="4">
    <source>
        <dbReference type="ARBA" id="ARBA00022840"/>
    </source>
</evidence>
<accession>A0A6J5QIG1</accession>
<keyword evidence="5" id="KW-0413">Isomerase</keyword>
<name>A0A6J5QIG1_9CAUD</name>
<dbReference type="GO" id="GO:0000725">
    <property type="term" value="P:recombinational repair"/>
    <property type="evidence" value="ECO:0007669"/>
    <property type="project" value="TreeGrafter"/>
</dbReference>
<dbReference type="PROSITE" id="PS51198">
    <property type="entry name" value="UVRD_HELICASE_ATP_BIND"/>
    <property type="match status" value="1"/>
</dbReference>
<dbReference type="EC" id="5.6.2.4" evidence="7"/>
<keyword evidence="3 9" id="KW-0347">Helicase</keyword>
<evidence type="ECO:0000313" key="11">
    <source>
        <dbReference type="EMBL" id="CAB4181201.1"/>
    </source>
</evidence>
<evidence type="ECO:0000256" key="1">
    <source>
        <dbReference type="ARBA" id="ARBA00022741"/>
    </source>
</evidence>
<evidence type="ECO:0000256" key="9">
    <source>
        <dbReference type="PROSITE-ProRule" id="PRU00560"/>
    </source>
</evidence>
<dbReference type="GO" id="GO:0016787">
    <property type="term" value="F:hydrolase activity"/>
    <property type="evidence" value="ECO:0007669"/>
    <property type="project" value="UniProtKB-UniRule"/>
</dbReference>
<keyword evidence="1 9" id="KW-0547">Nucleotide-binding</keyword>
<dbReference type="InterPro" id="IPR014017">
    <property type="entry name" value="DNA_helicase_UvrD-like_C"/>
</dbReference>
<evidence type="ECO:0000256" key="5">
    <source>
        <dbReference type="ARBA" id="ARBA00023235"/>
    </source>
</evidence>
<dbReference type="GO" id="GO:0003677">
    <property type="term" value="F:DNA binding"/>
    <property type="evidence" value="ECO:0007669"/>
    <property type="project" value="InterPro"/>
</dbReference>
<dbReference type="GO" id="GO:0043138">
    <property type="term" value="F:3'-5' DNA helicase activity"/>
    <property type="evidence" value="ECO:0007669"/>
    <property type="project" value="UniProtKB-EC"/>
</dbReference>
<protein>
    <recommendedName>
        <fullName evidence="7">DNA 3'-5' helicase</fullName>
        <ecNumber evidence="7">5.6.2.4</ecNumber>
    </recommendedName>
</protein>
<comment type="catalytic activity">
    <reaction evidence="6">
        <text>Couples ATP hydrolysis with the unwinding of duplex DNA by translocating in the 3'-5' direction.</text>
        <dbReference type="EC" id="5.6.2.4"/>
    </reaction>
</comment>
<dbReference type="Pfam" id="PF00580">
    <property type="entry name" value="UvrD-helicase"/>
    <property type="match status" value="1"/>
</dbReference>
<dbReference type="SUPFAM" id="SSF52540">
    <property type="entry name" value="P-loop containing nucleoside triphosphate hydrolases"/>
    <property type="match status" value="1"/>
</dbReference>
<dbReference type="EMBL" id="LR797013">
    <property type="protein sequence ID" value="CAB4181201.1"/>
    <property type="molecule type" value="Genomic_DNA"/>
</dbReference>